<reference evidence="2" key="1">
    <citation type="journal article" date="2012" name="BMC Biol.">
        <title>Comprehensive microarray-based analysis for stage-specific larval camouflage pattern-associated genes in the swallowtail butterfly, Papilio xuthus.</title>
        <authorList>
            <person name="Futahashi R."/>
            <person name="Shirataki H."/>
            <person name="Narita T."/>
            <person name="Mita K."/>
            <person name="Fujiwara H."/>
        </authorList>
    </citation>
    <scope>NUCLEOTIDE SEQUENCE</scope>
    <source>
        <tissue evidence="2">Epidermis</tissue>
    </source>
</reference>
<proteinExistence type="evidence at transcript level"/>
<keyword evidence="1" id="KW-0732">Signal</keyword>
<accession>I4DKL3</accession>
<dbReference type="AlphaFoldDB" id="I4DKL3"/>
<name>I4DKL3_PAPXU</name>
<protein>
    <submittedName>
        <fullName evidence="2">Uncharacterized protein</fullName>
    </submittedName>
</protein>
<organism evidence="2">
    <name type="scientific">Papilio xuthus</name>
    <name type="common">Asian swallowtail butterfly</name>
    <dbReference type="NCBI Taxonomy" id="66420"/>
    <lineage>
        <taxon>Eukaryota</taxon>
        <taxon>Metazoa</taxon>
        <taxon>Ecdysozoa</taxon>
        <taxon>Arthropoda</taxon>
        <taxon>Hexapoda</taxon>
        <taxon>Insecta</taxon>
        <taxon>Pterygota</taxon>
        <taxon>Neoptera</taxon>
        <taxon>Endopterygota</taxon>
        <taxon>Lepidoptera</taxon>
        <taxon>Glossata</taxon>
        <taxon>Ditrysia</taxon>
        <taxon>Papilionoidea</taxon>
        <taxon>Papilionidae</taxon>
        <taxon>Papilioninae</taxon>
        <taxon>Papilio</taxon>
    </lineage>
</organism>
<feature type="signal peptide" evidence="1">
    <location>
        <begin position="1"/>
        <end position="25"/>
    </location>
</feature>
<evidence type="ECO:0000256" key="1">
    <source>
        <dbReference type="SAM" id="SignalP"/>
    </source>
</evidence>
<evidence type="ECO:0000313" key="2">
    <source>
        <dbReference type="EMBL" id="BAM18453.1"/>
    </source>
</evidence>
<feature type="chain" id="PRO_5003688582" evidence="1">
    <location>
        <begin position="26"/>
        <end position="60"/>
    </location>
</feature>
<sequence>MIGNIRVYGLVFLVLLVYSLMLVQAGVLPGSEYVRCPTSTIRVKIGFGSYCRKNTTSDDS</sequence>
<dbReference type="EMBL" id="AK401831">
    <property type="protein sequence ID" value="BAM18453.1"/>
    <property type="molecule type" value="mRNA"/>
</dbReference>